<keyword evidence="2" id="KW-1185">Reference proteome</keyword>
<dbReference type="Gene3D" id="1.10.287.670">
    <property type="entry name" value="Phycobilisome degradation protein NblA"/>
    <property type="match status" value="1"/>
</dbReference>
<gene>
    <name evidence="1" type="ORF">IQ235_15555</name>
</gene>
<protein>
    <submittedName>
        <fullName evidence="1">NblA/ycf18 family protein</fullName>
    </submittedName>
</protein>
<dbReference type="EMBL" id="JADEXN010000314">
    <property type="protein sequence ID" value="MBE9042194.1"/>
    <property type="molecule type" value="Genomic_DNA"/>
</dbReference>
<dbReference type="RefSeq" id="WP_264322368.1">
    <property type="nucleotide sequence ID" value="NZ_JADEXN010000314.1"/>
</dbReference>
<organism evidence="1 2">
    <name type="scientific">Zarconia navalis LEGE 11467</name>
    <dbReference type="NCBI Taxonomy" id="1828826"/>
    <lineage>
        <taxon>Bacteria</taxon>
        <taxon>Bacillati</taxon>
        <taxon>Cyanobacteriota</taxon>
        <taxon>Cyanophyceae</taxon>
        <taxon>Oscillatoriophycideae</taxon>
        <taxon>Oscillatoriales</taxon>
        <taxon>Oscillatoriales incertae sedis</taxon>
        <taxon>Zarconia</taxon>
        <taxon>Zarconia navalis</taxon>
    </lineage>
</organism>
<accession>A0A928VYY7</accession>
<comment type="caution">
    <text evidence="1">The sequence shown here is derived from an EMBL/GenBank/DDBJ whole genome shotgun (WGS) entry which is preliminary data.</text>
</comment>
<dbReference type="Proteomes" id="UP000621799">
    <property type="component" value="Unassembled WGS sequence"/>
</dbReference>
<dbReference type="SUPFAM" id="SSF109859">
    <property type="entry name" value="NblA-like"/>
    <property type="match status" value="1"/>
</dbReference>
<dbReference type="AlphaFoldDB" id="A0A928VYY7"/>
<reference evidence="1" key="1">
    <citation type="submission" date="2020-10" db="EMBL/GenBank/DDBJ databases">
        <authorList>
            <person name="Castelo-Branco R."/>
            <person name="Eusebio N."/>
            <person name="Adriana R."/>
            <person name="Vieira A."/>
            <person name="Brugerolle De Fraissinette N."/>
            <person name="Rezende De Castro R."/>
            <person name="Schneider M.P."/>
            <person name="Vasconcelos V."/>
            <person name="Leao P.N."/>
        </authorList>
    </citation>
    <scope>NUCLEOTIDE SEQUENCE</scope>
    <source>
        <strain evidence="1">LEGE 11467</strain>
    </source>
</reference>
<evidence type="ECO:0000313" key="1">
    <source>
        <dbReference type="EMBL" id="MBE9042194.1"/>
    </source>
</evidence>
<dbReference type="Pfam" id="PF04485">
    <property type="entry name" value="NblA"/>
    <property type="match status" value="1"/>
</dbReference>
<name>A0A928VYY7_9CYAN</name>
<evidence type="ECO:0000313" key="2">
    <source>
        <dbReference type="Proteomes" id="UP000621799"/>
    </source>
</evidence>
<dbReference type="InterPro" id="IPR036904">
    <property type="entry name" value="NblA_sf"/>
</dbReference>
<dbReference type="InterPro" id="IPR007574">
    <property type="entry name" value="NblA"/>
</dbReference>
<proteinExistence type="predicted"/>
<sequence length="57" mass="6806">MESSGQLTLEQQFQLRILQQSIEKLSAEQARDFLLEAFRQMMVKDNFAKQMFKDCYL</sequence>